<dbReference type="GO" id="GO:0005886">
    <property type="term" value="C:plasma membrane"/>
    <property type="evidence" value="ECO:0007669"/>
    <property type="project" value="UniProtKB-SubCell"/>
</dbReference>
<reference evidence="8 9" key="1">
    <citation type="submission" date="2018-10" db="EMBL/GenBank/DDBJ databases">
        <authorList>
            <person name="Criscuolo A."/>
        </authorList>
    </citation>
    <scope>NUCLEOTIDE SEQUENCE [LARGE SCALE GENOMIC DNA]</scope>
    <source>
        <strain evidence="8">DnA1</strain>
    </source>
</reference>
<dbReference type="Proteomes" id="UP000277294">
    <property type="component" value="Unassembled WGS sequence"/>
</dbReference>
<dbReference type="PANTHER" id="PTHR33452">
    <property type="entry name" value="OXIDOREDUCTASE CATD-RELATED"/>
    <property type="match status" value="1"/>
</dbReference>
<dbReference type="EMBL" id="UWPJ01000005">
    <property type="protein sequence ID" value="VCU68441.1"/>
    <property type="molecule type" value="Genomic_DNA"/>
</dbReference>
<dbReference type="RefSeq" id="WP_124077650.1">
    <property type="nucleotide sequence ID" value="NZ_UWPJ01000005.1"/>
</dbReference>
<evidence type="ECO:0000256" key="5">
    <source>
        <dbReference type="ARBA" id="ARBA00022989"/>
    </source>
</evidence>
<keyword evidence="9" id="KW-1185">Reference proteome</keyword>
<keyword evidence="4 7" id="KW-0812">Transmembrane</keyword>
<comment type="subcellular location">
    <subcellularLocation>
        <location evidence="1">Cell membrane</location>
        <topology evidence="1">Multi-pass membrane protein</topology>
    </subcellularLocation>
</comment>
<accession>A0A3P4AY06</accession>
<feature type="transmembrane region" description="Helical" evidence="7">
    <location>
        <begin position="106"/>
        <end position="129"/>
    </location>
</feature>
<evidence type="ECO:0000256" key="3">
    <source>
        <dbReference type="ARBA" id="ARBA00022475"/>
    </source>
</evidence>
<dbReference type="InterPro" id="IPR051907">
    <property type="entry name" value="DoxX-like_oxidoreductase"/>
</dbReference>
<proteinExistence type="inferred from homology"/>
<gene>
    <name evidence="8" type="ORF">PIGHUM_00492</name>
</gene>
<evidence type="ECO:0000256" key="4">
    <source>
        <dbReference type="ARBA" id="ARBA00022692"/>
    </source>
</evidence>
<feature type="transmembrane region" description="Helical" evidence="7">
    <location>
        <begin position="50"/>
        <end position="69"/>
    </location>
</feature>
<dbReference type="OrthoDB" id="346004at2"/>
<evidence type="ECO:0000313" key="8">
    <source>
        <dbReference type="EMBL" id="VCU68441.1"/>
    </source>
</evidence>
<evidence type="ECO:0000256" key="7">
    <source>
        <dbReference type="SAM" id="Phobius"/>
    </source>
</evidence>
<protein>
    <submittedName>
        <fullName evidence="8">DoxX</fullName>
    </submittedName>
</protein>
<dbReference type="PANTHER" id="PTHR33452:SF4">
    <property type="entry name" value="BLL4328 PROTEIN"/>
    <property type="match status" value="1"/>
</dbReference>
<evidence type="ECO:0000256" key="6">
    <source>
        <dbReference type="ARBA" id="ARBA00023136"/>
    </source>
</evidence>
<organism evidence="8 9">
    <name type="scientific">Pigmentiphaga humi</name>
    <dbReference type="NCBI Taxonomy" id="2478468"/>
    <lineage>
        <taxon>Bacteria</taxon>
        <taxon>Pseudomonadati</taxon>
        <taxon>Pseudomonadota</taxon>
        <taxon>Betaproteobacteria</taxon>
        <taxon>Burkholderiales</taxon>
        <taxon>Alcaligenaceae</taxon>
        <taxon>Pigmentiphaga</taxon>
    </lineage>
</organism>
<keyword evidence="6 7" id="KW-0472">Membrane</keyword>
<evidence type="ECO:0000256" key="1">
    <source>
        <dbReference type="ARBA" id="ARBA00004651"/>
    </source>
</evidence>
<dbReference type="AlphaFoldDB" id="A0A3P4AY06"/>
<name>A0A3P4AY06_9BURK</name>
<keyword evidence="3" id="KW-1003">Cell membrane</keyword>
<evidence type="ECO:0000256" key="2">
    <source>
        <dbReference type="ARBA" id="ARBA00006679"/>
    </source>
</evidence>
<dbReference type="Pfam" id="PF07681">
    <property type="entry name" value="DoxX"/>
    <property type="match status" value="1"/>
</dbReference>
<evidence type="ECO:0000313" key="9">
    <source>
        <dbReference type="Proteomes" id="UP000277294"/>
    </source>
</evidence>
<feature type="transmembrane region" description="Helical" evidence="7">
    <location>
        <begin position="76"/>
        <end position="94"/>
    </location>
</feature>
<sequence length="133" mass="14232">MPTPSNDFFATWTPRAQGLMRIIVAYLFVQHGTAKYFNIPALGFDNLPPLMMVAGVIEIVGGVLVLIGLFTRPAAFILSGFAAAAYFIAHAPKVFLSPLQNGGEAAVLYCFVFLFFAVAGAGAFSVDAIRRKA</sequence>
<comment type="similarity">
    <text evidence="2">Belongs to the DoxX family.</text>
</comment>
<keyword evidence="5 7" id="KW-1133">Transmembrane helix</keyword>
<dbReference type="InterPro" id="IPR032808">
    <property type="entry name" value="DoxX"/>
</dbReference>